<evidence type="ECO:0000313" key="3">
    <source>
        <dbReference type="Proteomes" id="UP000625976"/>
    </source>
</evidence>
<dbReference type="InterPro" id="IPR049804">
    <property type="entry name" value="Choice_anch_L"/>
</dbReference>
<comment type="caution">
    <text evidence="2">The sequence shown here is derived from an EMBL/GenBank/DDBJ whole genome shotgun (WGS) entry which is preliminary data.</text>
</comment>
<evidence type="ECO:0000313" key="2">
    <source>
        <dbReference type="EMBL" id="GGG43299.1"/>
    </source>
</evidence>
<dbReference type="Proteomes" id="UP000625976">
    <property type="component" value="Unassembled WGS sequence"/>
</dbReference>
<keyword evidence="1" id="KW-0732">Signal</keyword>
<evidence type="ECO:0000256" key="1">
    <source>
        <dbReference type="SAM" id="SignalP"/>
    </source>
</evidence>
<dbReference type="RefSeq" id="WP_188463177.1">
    <property type="nucleotide sequence ID" value="NZ_BMFQ01000002.1"/>
</dbReference>
<reference evidence="2" key="2">
    <citation type="submission" date="2020-09" db="EMBL/GenBank/DDBJ databases">
        <authorList>
            <person name="Sun Q."/>
            <person name="Zhou Y."/>
        </authorList>
    </citation>
    <scope>NUCLEOTIDE SEQUENCE</scope>
    <source>
        <strain evidence="2">CGMCC 1.12751</strain>
    </source>
</reference>
<proteinExistence type="predicted"/>
<feature type="signal peptide" evidence="1">
    <location>
        <begin position="1"/>
        <end position="18"/>
    </location>
</feature>
<dbReference type="EMBL" id="BMFQ01000002">
    <property type="protein sequence ID" value="GGG43299.1"/>
    <property type="molecule type" value="Genomic_DNA"/>
</dbReference>
<reference evidence="2" key="1">
    <citation type="journal article" date="2014" name="Int. J. Syst. Evol. Microbiol.">
        <title>Complete genome sequence of Corynebacterium casei LMG S-19264T (=DSM 44701T), isolated from a smear-ripened cheese.</title>
        <authorList>
            <consortium name="US DOE Joint Genome Institute (JGI-PGF)"/>
            <person name="Walter F."/>
            <person name="Albersmeier A."/>
            <person name="Kalinowski J."/>
            <person name="Ruckert C."/>
        </authorList>
    </citation>
    <scope>NUCLEOTIDE SEQUENCE</scope>
    <source>
        <strain evidence="2">CGMCC 1.12751</strain>
    </source>
</reference>
<organism evidence="2 3">
    <name type="scientific">Bizionia arctica</name>
    <dbReference type="NCBI Taxonomy" id="1495645"/>
    <lineage>
        <taxon>Bacteria</taxon>
        <taxon>Pseudomonadati</taxon>
        <taxon>Bacteroidota</taxon>
        <taxon>Flavobacteriia</taxon>
        <taxon>Flavobacteriales</taxon>
        <taxon>Flavobacteriaceae</taxon>
        <taxon>Bizionia</taxon>
    </lineage>
</organism>
<sequence>MKKLLALFLLVSSFNGFSQIISINNTADPESGYDLQQLVENVLISGDCADISTFTSQVYGAANQTTTKSYGYFKKPVGSTFAFDEGIIITSGRAYAAGNTTINSAGNPDFNNFLPGDGDLQAALGINNTNDATYIKFNFVPTSPDFNFRFIMASEEYDGNFECIYSDSFAFLLREVGTTTYTNLAVLPDGAPVSVTNINNATNCATNVAYFEGYNLPYTNYGGQTKVLTASATVIPNQAYEIKLVVADQGDAAYDSAIFLEAGGFNIGLDLGQDLTISSGNPACTDGNLILDTQISTSLGTHIWYLEGVEIVGETDSVLNATVAGTYTVSVDFGSNCLATDSIVVEFTPSPIANPVLDQFICDDNNDGLWDFNLLSLKPIILDTQSDADFSVSFHASQADADANLTPLANSYTNVTAYQAETIYIRIESNINPNCYKTTSFEIDVFDSPSAIPVLYDQCDNNDDGDDTNGYAAFDLNTVSTQIYGTQNQAQFNISYHLNQSDANGNVFPLPLNYTNTTINQQNIIARIENIDNPNCYATSIVSLVVNPLPIVSSLVTLEQCDDDLDGNTLFNLTEANTLISNNSVNETFTYYLTQAQAETGFILDQITDVTAYPNPNPFNGTVYVRVENSEGCFRTAQINLIVGASQIPASFHLDYVVCDDTLIDGNNRNGIASFDFSNATAQIESLFPAGQNVEITYYTSLTDALSEENVIVDISNFRNEGSPNTQNIFVRIDNENINACLGLGSHITLTVNAVPDLNPISDYSLCSDTNEATFDLSIKDSEVLGTQTAPLLISYFESLTDANNNVNPIIGSYTNNQSPKTIYVRAQFDYNNNGLADADECLTTEMSFNLIVKPNPIVFQPAPIQICSYQINTEYNLTLRKEEITGNDNSISLTYYESQLDVDINNSIPNPTTYLNTVLNKDLIVIATGLNGCFSQTTLTLNTFLYANLNLTPTEIDACEIDNDGYFAFDITQRETSILNNLNNSEFIFTYYINQQDALDGTSNIINNPLDFINTQPITQTIFVRITAVTSNCAQIAPLDLIVNPVPEIDIEAKYVICLNANSQVINAVTETILPNPPIDTHLNDVDYSFQWYLGEEVDINNLIIGAIQGTYSPTTAGFYTVNATNISTGCHISATTEVVDSYPPESITAETTSQSFSSSNNIEVTIVGLGNYLISLDYGAWQSDTAFQNVSGGEHEIRVRDTYSCNELIYELTVIDYPKIFTPNNDGYNDTWNLYGIQDQPNTIINIFDRYGKLIKQLTPKSSGWDGTFNGEILSSDDYWFTVEYTDTKDSVRKVFKSHFSLKR</sequence>
<gene>
    <name evidence="2" type="ORF">GCM10010976_13500</name>
</gene>
<keyword evidence="3" id="KW-1185">Reference proteome</keyword>
<name>A0A917LM53_9FLAO</name>
<accession>A0A917LM53</accession>
<evidence type="ECO:0008006" key="4">
    <source>
        <dbReference type="Google" id="ProtNLM"/>
    </source>
</evidence>
<dbReference type="NCBIfam" id="NF038133">
    <property type="entry name" value="choice_anch_L"/>
    <property type="match status" value="1"/>
</dbReference>
<dbReference type="InterPro" id="IPR026341">
    <property type="entry name" value="T9SS_type_B"/>
</dbReference>
<dbReference type="Pfam" id="PF13585">
    <property type="entry name" value="CHU_C"/>
    <property type="match status" value="1"/>
</dbReference>
<feature type="chain" id="PRO_5037434089" description="T9SS type B sorting domain-containing protein" evidence="1">
    <location>
        <begin position="19"/>
        <end position="1306"/>
    </location>
</feature>
<protein>
    <recommendedName>
        <fullName evidence="4">T9SS type B sorting domain-containing protein</fullName>
    </recommendedName>
</protein>
<dbReference type="NCBIfam" id="TIGR04131">
    <property type="entry name" value="Bac_Flav_CTERM"/>
    <property type="match status" value="1"/>
</dbReference>